<keyword evidence="1" id="KW-1133">Transmembrane helix</keyword>
<organism evidence="2 3">
    <name type="scientific">Candidatus Phycorickettsia trachydisci</name>
    <dbReference type="NCBI Taxonomy" id="2115978"/>
    <lineage>
        <taxon>Bacteria</taxon>
        <taxon>Pseudomonadati</taxon>
        <taxon>Pseudomonadota</taxon>
        <taxon>Alphaproteobacteria</taxon>
        <taxon>Rickettsiales</taxon>
        <taxon>Rickettsiaceae</taxon>
        <taxon>Candidatus Phycorickettsia</taxon>
    </lineage>
</organism>
<dbReference type="Proteomes" id="UP000241762">
    <property type="component" value="Chromosome"/>
</dbReference>
<evidence type="ECO:0008006" key="4">
    <source>
        <dbReference type="Google" id="ProtNLM"/>
    </source>
</evidence>
<sequence>MTAKLNQYLNIWKLLICNLFLSLFSVKFYEKIYKNFQGFGFKYFLSCLLIASIIKSTILFIDLQQIVNYLKYDQQNYYSSLLQSFFTQFPTIQYDGKSIAIEKDEALDIANPFDETQKLLSITSSGKNDWSQSSLIVLSKENLIINSSEKPYIIPYYKIDTKPSVINGDRLKTLIGFYISEFKYQIWSGIFFAICFVFASVTFSRYIFLIAIISFVVKFILNKDLQNCIRTIMFAIAGISAIQLLIPLQLFSYYTILNFSLATIAILKAEKAYE</sequence>
<dbReference type="RefSeq" id="WP_106874387.1">
    <property type="nucleotide sequence ID" value="NZ_CP027845.1"/>
</dbReference>
<accession>A0A2P1P8C7</accession>
<dbReference type="AlphaFoldDB" id="A0A2P1P8C7"/>
<gene>
    <name evidence="2" type="ORF">phytr_5850</name>
</gene>
<dbReference type="OrthoDB" id="7161054at2"/>
<reference evidence="2 3" key="1">
    <citation type="submission" date="2018-03" db="EMBL/GenBank/DDBJ databases">
        <title>A gene transfer event suggests a long-term partnership between eustigmatophyte algae and a novel lineage of endosymbiotic bacteria.</title>
        <authorList>
            <person name="Yurchenko T."/>
            <person name="Sevcikova T."/>
            <person name="Pribyl P."/>
            <person name="El Karkouri K."/>
            <person name="Klimes V."/>
            <person name="Amaral R."/>
            <person name="Zbrankova V."/>
            <person name="Kim E."/>
            <person name="Raoult D."/>
            <person name="Santos L.M.A."/>
            <person name="Elias M."/>
        </authorList>
    </citation>
    <scope>NUCLEOTIDE SEQUENCE [LARGE SCALE GENOMIC DNA]</scope>
    <source>
        <strain evidence="2">CCALA 838</strain>
    </source>
</reference>
<protein>
    <recommendedName>
        <fullName evidence="4">DUF1189 domain-containing protein</fullName>
    </recommendedName>
</protein>
<evidence type="ECO:0000313" key="3">
    <source>
        <dbReference type="Proteomes" id="UP000241762"/>
    </source>
</evidence>
<proteinExistence type="predicted"/>
<dbReference type="EMBL" id="CP027845">
    <property type="protein sequence ID" value="AVP87528.1"/>
    <property type="molecule type" value="Genomic_DNA"/>
</dbReference>
<feature type="transmembrane region" description="Helical" evidence="1">
    <location>
        <begin position="12"/>
        <end position="29"/>
    </location>
</feature>
<keyword evidence="1" id="KW-0472">Membrane</keyword>
<feature type="transmembrane region" description="Helical" evidence="1">
    <location>
        <begin position="182"/>
        <end position="199"/>
    </location>
</feature>
<keyword evidence="1" id="KW-0812">Transmembrane</keyword>
<name>A0A2P1P8C7_9RICK</name>
<evidence type="ECO:0000313" key="2">
    <source>
        <dbReference type="EMBL" id="AVP87528.1"/>
    </source>
</evidence>
<evidence type="ECO:0000256" key="1">
    <source>
        <dbReference type="SAM" id="Phobius"/>
    </source>
</evidence>
<dbReference type="KEGG" id="ptc:phytr_5850"/>
<feature type="transmembrane region" description="Helical" evidence="1">
    <location>
        <begin position="228"/>
        <end position="246"/>
    </location>
</feature>
<feature type="transmembrane region" description="Helical" evidence="1">
    <location>
        <begin position="41"/>
        <end position="61"/>
    </location>
</feature>
<keyword evidence="3" id="KW-1185">Reference proteome</keyword>